<dbReference type="Gene3D" id="3.30.470.20">
    <property type="entry name" value="ATP-grasp fold, B domain"/>
    <property type="match status" value="1"/>
</dbReference>
<dbReference type="Gene3D" id="3.40.50.150">
    <property type="entry name" value="Vaccinia Virus protein VP39"/>
    <property type="match status" value="1"/>
</dbReference>
<dbReference type="InterPro" id="IPR029063">
    <property type="entry name" value="SAM-dependent_MTases_sf"/>
</dbReference>
<reference evidence="6" key="1">
    <citation type="journal article" date="2021" name="Microb. Physiol.">
        <title>Proteogenomic Insights into the Physiology of Marine, Sulfate-Reducing, Filamentous Desulfonema limicola and Desulfonema magnum.</title>
        <authorList>
            <person name="Schnaars V."/>
            <person name="Wohlbrand L."/>
            <person name="Scheve S."/>
            <person name="Hinrichs C."/>
            <person name="Reinhardt R."/>
            <person name="Rabus R."/>
        </authorList>
    </citation>
    <scope>NUCLEOTIDE SEQUENCE</scope>
    <source>
        <strain evidence="6">4be13</strain>
    </source>
</reference>
<keyword evidence="3" id="KW-0067">ATP-binding</keyword>
<dbReference type="Proteomes" id="UP000663722">
    <property type="component" value="Chromosome"/>
</dbReference>
<dbReference type="CDD" id="cd02440">
    <property type="entry name" value="AdoMet_MTases"/>
    <property type="match status" value="1"/>
</dbReference>
<name>A0A975GMA5_9BACT</name>
<gene>
    <name evidence="6" type="ORF">dnm_026310</name>
</gene>
<feature type="compositionally biased region" description="Basic and acidic residues" evidence="4">
    <location>
        <begin position="1"/>
        <end position="13"/>
    </location>
</feature>
<feature type="domain" description="ATP-grasp" evidence="5">
    <location>
        <begin position="422"/>
        <end position="635"/>
    </location>
</feature>
<proteinExistence type="inferred from homology"/>
<keyword evidence="3" id="KW-0547">Nucleotide-binding</keyword>
<dbReference type="SUPFAM" id="SSF56059">
    <property type="entry name" value="Glutathione synthetase ATP-binding domain-like"/>
    <property type="match status" value="1"/>
</dbReference>
<dbReference type="InterPro" id="IPR013815">
    <property type="entry name" value="ATP_grasp_subdomain_1"/>
</dbReference>
<comment type="similarity">
    <text evidence="1">Belongs to the D-alanine--D-alanine ligase family.</text>
</comment>
<dbReference type="InterPro" id="IPR011761">
    <property type="entry name" value="ATP-grasp"/>
</dbReference>
<dbReference type="Gene3D" id="3.30.1490.20">
    <property type="entry name" value="ATP-grasp fold, A domain"/>
    <property type="match status" value="1"/>
</dbReference>
<dbReference type="SUPFAM" id="SSF53335">
    <property type="entry name" value="S-adenosyl-L-methionine-dependent methyltransferases"/>
    <property type="match status" value="1"/>
</dbReference>
<evidence type="ECO:0000259" key="5">
    <source>
        <dbReference type="PROSITE" id="PS50975"/>
    </source>
</evidence>
<feature type="region of interest" description="Disordered" evidence="4">
    <location>
        <begin position="1"/>
        <end position="20"/>
    </location>
</feature>
<keyword evidence="7" id="KW-1185">Reference proteome</keyword>
<evidence type="ECO:0000313" key="7">
    <source>
        <dbReference type="Proteomes" id="UP000663722"/>
    </source>
</evidence>
<evidence type="ECO:0000256" key="1">
    <source>
        <dbReference type="ARBA" id="ARBA00010871"/>
    </source>
</evidence>
<dbReference type="Pfam" id="PF13649">
    <property type="entry name" value="Methyltransf_25"/>
    <property type="match status" value="1"/>
</dbReference>
<dbReference type="KEGG" id="dmm:dnm_026310"/>
<dbReference type="GO" id="GO:0046872">
    <property type="term" value="F:metal ion binding"/>
    <property type="evidence" value="ECO:0007669"/>
    <property type="project" value="InterPro"/>
</dbReference>
<evidence type="ECO:0000256" key="2">
    <source>
        <dbReference type="ARBA" id="ARBA00022598"/>
    </source>
</evidence>
<dbReference type="FunFam" id="3.30.470.20:FF:000105">
    <property type="entry name" value="Predicted protein"/>
    <property type="match status" value="1"/>
</dbReference>
<dbReference type="PROSITE" id="PS50975">
    <property type="entry name" value="ATP_GRASP"/>
    <property type="match status" value="1"/>
</dbReference>
<evidence type="ECO:0000313" key="6">
    <source>
        <dbReference type="EMBL" id="QTA86607.1"/>
    </source>
</evidence>
<accession>A0A975GMA5</accession>
<dbReference type="InterPro" id="IPR011095">
    <property type="entry name" value="Dala_Dala_lig_C"/>
</dbReference>
<dbReference type="PANTHER" id="PTHR23132:SF23">
    <property type="entry name" value="D-ALANINE--D-ALANINE LIGASE B"/>
    <property type="match status" value="1"/>
</dbReference>
<dbReference type="PANTHER" id="PTHR23132">
    <property type="entry name" value="D-ALANINE--D-ALANINE LIGASE"/>
    <property type="match status" value="1"/>
</dbReference>
<dbReference type="Pfam" id="PF07478">
    <property type="entry name" value="Dala_Dala_lig_C"/>
    <property type="match status" value="1"/>
</dbReference>
<organism evidence="6 7">
    <name type="scientific">Desulfonema magnum</name>
    <dbReference type="NCBI Taxonomy" id="45655"/>
    <lineage>
        <taxon>Bacteria</taxon>
        <taxon>Pseudomonadati</taxon>
        <taxon>Thermodesulfobacteriota</taxon>
        <taxon>Desulfobacteria</taxon>
        <taxon>Desulfobacterales</taxon>
        <taxon>Desulfococcaceae</taxon>
        <taxon>Desulfonema</taxon>
    </lineage>
</organism>
<dbReference type="Gene3D" id="2.20.25.110">
    <property type="entry name" value="S-adenosyl-L-methionine-dependent methyltransferases"/>
    <property type="match status" value="1"/>
</dbReference>
<protein>
    <submittedName>
        <fullName evidence="6">D-alanine--D-alanine ligase domain-containing protein</fullName>
    </submittedName>
</protein>
<sequence>MDAFHKKSSEKASKQTKSSKAVSKSLGPVSSLEDYVHPEWWRHIFNALYLKTDADVVEDTKITRREADTFINVLKLTPEDTILDLCCGQGRHVLELAQRGFKIEGLDRSRYLIQKAKALAKKENLHVRFREGDVRKLPYPADKFEVVTVLGNSFGYFEAASDDHRVLREIFRVLTPWGRLLLDVTDGEYLRKNFQARSWEWVDRKHFVCRERSLSAGTQRLISREVITDITKGVIADQFYAERLYNKDELITLLEKAGFSNVEIHGEMLTDSVRNQDLGMMEKRITVTAQVRKEWTPVKKKARKSQRKNFVVLFGDPNKPDPLKPCAVFDDDDFYTIDQLKSALRTLKGYNFKYLTNHNTVIQDLQKLSEKPVFVLNLCDEGYNNDPRMELHIPALLDMLNIPYTGSSSQCLAFCYDKSLVRGIAKEMGIPVPQAFFIEPEDTMFNLPFSFPVIVKPNFGDSSFGITQQSVTENYEDLINAISIIREKFGYEKPILVEEFLTGKDLSVGIIGNSFTSYTVLPITEEDYSEVPPDLPRVCGYEAKWLPDSPYFKIKSVPANLPDATEKYITECCMKLLDRLECRDYTRMDWRLDAEGNPRLLEVNPNPGWCWDGHLAKMAKFAGISYAEMLEMILQAGEERIEQTRMTDSSLIYNGNALKTEANGMPN</sequence>
<evidence type="ECO:0000256" key="3">
    <source>
        <dbReference type="PROSITE-ProRule" id="PRU00409"/>
    </source>
</evidence>
<dbReference type="GO" id="GO:0005524">
    <property type="term" value="F:ATP binding"/>
    <property type="evidence" value="ECO:0007669"/>
    <property type="project" value="UniProtKB-UniRule"/>
</dbReference>
<dbReference type="RefSeq" id="WP_207682174.1">
    <property type="nucleotide sequence ID" value="NZ_CP061800.1"/>
</dbReference>
<dbReference type="EMBL" id="CP061800">
    <property type="protein sequence ID" value="QTA86607.1"/>
    <property type="molecule type" value="Genomic_DNA"/>
</dbReference>
<dbReference type="InterPro" id="IPR041698">
    <property type="entry name" value="Methyltransf_25"/>
</dbReference>
<evidence type="ECO:0000256" key="4">
    <source>
        <dbReference type="SAM" id="MobiDB-lite"/>
    </source>
</evidence>
<keyword evidence="2 6" id="KW-0436">Ligase</keyword>
<dbReference type="AlphaFoldDB" id="A0A975GMA5"/>
<dbReference type="GO" id="GO:0008716">
    <property type="term" value="F:D-alanine-D-alanine ligase activity"/>
    <property type="evidence" value="ECO:0007669"/>
    <property type="project" value="InterPro"/>
</dbReference>